<dbReference type="CDD" id="cd00130">
    <property type="entry name" value="PAS"/>
    <property type="match status" value="2"/>
</dbReference>
<protein>
    <submittedName>
        <fullName evidence="12">EAL domain-containing protein</fullName>
    </submittedName>
</protein>
<dbReference type="Pfam" id="PF00990">
    <property type="entry name" value="GGDEF"/>
    <property type="match status" value="1"/>
</dbReference>
<dbReference type="Gene3D" id="3.30.450.20">
    <property type="entry name" value="PAS domain"/>
    <property type="match status" value="2"/>
</dbReference>
<comment type="subcellular location">
    <subcellularLocation>
        <location evidence="2">Membrane</location>
    </subcellularLocation>
</comment>
<keyword evidence="4 6" id="KW-1133">Transmembrane helix</keyword>
<dbReference type="Pfam" id="PF00563">
    <property type="entry name" value="EAL"/>
    <property type="match status" value="1"/>
</dbReference>
<dbReference type="InterPro" id="IPR035965">
    <property type="entry name" value="PAS-like_dom_sf"/>
</dbReference>
<dbReference type="InterPro" id="IPR000700">
    <property type="entry name" value="PAS-assoc_C"/>
</dbReference>
<dbReference type="SMART" id="SM01079">
    <property type="entry name" value="CHASE"/>
    <property type="match status" value="1"/>
</dbReference>
<keyword evidence="5 6" id="KW-0472">Membrane</keyword>
<evidence type="ECO:0000256" key="4">
    <source>
        <dbReference type="ARBA" id="ARBA00022989"/>
    </source>
</evidence>
<dbReference type="InterPro" id="IPR035919">
    <property type="entry name" value="EAL_sf"/>
</dbReference>
<feature type="domain" description="PAC" evidence="8">
    <location>
        <begin position="564"/>
        <end position="616"/>
    </location>
</feature>
<dbReference type="FunFam" id="3.30.70.270:FF:000001">
    <property type="entry name" value="Diguanylate cyclase domain protein"/>
    <property type="match status" value="1"/>
</dbReference>
<dbReference type="RefSeq" id="WP_161430304.1">
    <property type="nucleotide sequence ID" value="NZ_WUTT01000001.1"/>
</dbReference>
<reference evidence="12 13" key="1">
    <citation type="submission" date="2019-12" db="EMBL/GenBank/DDBJ databases">
        <title>Draft genome sequencing of Halomonas alimentaria DSM 15356.</title>
        <authorList>
            <person name="Pandiyan K."/>
            <person name="Kushwaha P."/>
            <person name="Gowdham M."/>
            <person name="Chakdar H."/>
            <person name="Singh A."/>
            <person name="Kumar M."/>
            <person name="Saxena A.K."/>
        </authorList>
    </citation>
    <scope>NUCLEOTIDE SEQUENCE [LARGE SCALE GENOMIC DNA]</scope>
    <source>
        <strain evidence="12 13">DSM 15356</strain>
    </source>
</reference>
<dbReference type="PROSITE" id="PS50113">
    <property type="entry name" value="PAC"/>
    <property type="match status" value="2"/>
</dbReference>
<dbReference type="InterPro" id="IPR043128">
    <property type="entry name" value="Rev_trsase/Diguanyl_cyclase"/>
</dbReference>
<accession>A0A7X5APE2</accession>
<dbReference type="InterPro" id="IPR052155">
    <property type="entry name" value="Biofilm_reg_signaling"/>
</dbReference>
<dbReference type="SUPFAM" id="SSF55073">
    <property type="entry name" value="Nucleotide cyclase"/>
    <property type="match status" value="1"/>
</dbReference>
<dbReference type="PANTHER" id="PTHR44757:SF2">
    <property type="entry name" value="BIOFILM ARCHITECTURE MAINTENANCE PROTEIN MBAA"/>
    <property type="match status" value="1"/>
</dbReference>
<dbReference type="InterPro" id="IPR001610">
    <property type="entry name" value="PAC"/>
</dbReference>
<dbReference type="InterPro" id="IPR000160">
    <property type="entry name" value="GGDEF_dom"/>
</dbReference>
<dbReference type="Gene3D" id="3.30.450.350">
    <property type="entry name" value="CHASE domain"/>
    <property type="match status" value="1"/>
</dbReference>
<dbReference type="PROSITE" id="PS50112">
    <property type="entry name" value="PAS"/>
    <property type="match status" value="2"/>
</dbReference>
<evidence type="ECO:0000256" key="5">
    <source>
        <dbReference type="ARBA" id="ARBA00023136"/>
    </source>
</evidence>
<comment type="caution">
    <text evidence="12">The sequence shown here is derived from an EMBL/GenBank/DDBJ whole genome shotgun (WGS) entry which is preliminary data.</text>
</comment>
<dbReference type="InterPro" id="IPR006189">
    <property type="entry name" value="CHASE_dom"/>
</dbReference>
<dbReference type="SMART" id="SM00091">
    <property type="entry name" value="PAS"/>
    <property type="match status" value="2"/>
</dbReference>
<evidence type="ECO:0000313" key="12">
    <source>
        <dbReference type="EMBL" id="NAW33302.1"/>
    </source>
</evidence>
<comment type="cofactor">
    <cofactor evidence="1">
        <name>Mg(2+)</name>
        <dbReference type="ChEBI" id="CHEBI:18420"/>
    </cofactor>
</comment>
<dbReference type="Pfam" id="PF03924">
    <property type="entry name" value="CHASE"/>
    <property type="match status" value="1"/>
</dbReference>
<evidence type="ECO:0000259" key="7">
    <source>
        <dbReference type="PROSITE" id="PS50112"/>
    </source>
</evidence>
<dbReference type="PROSITE" id="PS50839">
    <property type="entry name" value="CHASE"/>
    <property type="match status" value="1"/>
</dbReference>
<gene>
    <name evidence="12" type="ORF">GRB96_02545</name>
</gene>
<dbReference type="InterPro" id="IPR029787">
    <property type="entry name" value="Nucleotide_cyclase"/>
</dbReference>
<organism evidence="12 13">
    <name type="scientific">Halomonas alimentaria</name>
    <dbReference type="NCBI Taxonomy" id="147248"/>
    <lineage>
        <taxon>Bacteria</taxon>
        <taxon>Pseudomonadati</taxon>
        <taxon>Pseudomonadota</taxon>
        <taxon>Gammaproteobacteria</taxon>
        <taxon>Oceanospirillales</taxon>
        <taxon>Halomonadaceae</taxon>
        <taxon>Halomonas</taxon>
    </lineage>
</organism>
<dbReference type="CDD" id="cd01949">
    <property type="entry name" value="GGDEF"/>
    <property type="match status" value="1"/>
</dbReference>
<name>A0A7X5APE2_9GAMM</name>
<feature type="domain" description="PAS" evidence="7">
    <location>
        <begin position="377"/>
        <end position="424"/>
    </location>
</feature>
<dbReference type="NCBIfam" id="TIGR00229">
    <property type="entry name" value="sensory_box"/>
    <property type="match status" value="2"/>
</dbReference>
<dbReference type="Pfam" id="PF08448">
    <property type="entry name" value="PAS_4"/>
    <property type="match status" value="1"/>
</dbReference>
<dbReference type="GO" id="GO:0016020">
    <property type="term" value="C:membrane"/>
    <property type="evidence" value="ECO:0007669"/>
    <property type="project" value="UniProtKB-SubCell"/>
</dbReference>
<dbReference type="GO" id="GO:0003824">
    <property type="term" value="F:catalytic activity"/>
    <property type="evidence" value="ECO:0007669"/>
    <property type="project" value="UniProtKB-ARBA"/>
</dbReference>
<dbReference type="PROSITE" id="PS50883">
    <property type="entry name" value="EAL"/>
    <property type="match status" value="1"/>
</dbReference>
<dbReference type="SUPFAM" id="SSF141868">
    <property type="entry name" value="EAL domain-like"/>
    <property type="match status" value="1"/>
</dbReference>
<dbReference type="PROSITE" id="PS50887">
    <property type="entry name" value="GGDEF"/>
    <property type="match status" value="1"/>
</dbReference>
<feature type="domain" description="PAS" evidence="7">
    <location>
        <begin position="493"/>
        <end position="563"/>
    </location>
</feature>
<feature type="domain" description="PAC" evidence="8">
    <location>
        <begin position="438"/>
        <end position="489"/>
    </location>
</feature>
<dbReference type="SMART" id="SM00267">
    <property type="entry name" value="GGDEF"/>
    <property type="match status" value="1"/>
</dbReference>
<evidence type="ECO:0000259" key="10">
    <source>
        <dbReference type="PROSITE" id="PS50883"/>
    </source>
</evidence>
<dbReference type="Gene3D" id="3.30.70.270">
    <property type="match status" value="1"/>
</dbReference>
<feature type="domain" description="CHASE" evidence="9">
    <location>
        <begin position="130"/>
        <end position="295"/>
    </location>
</feature>
<dbReference type="InterPro" id="IPR013656">
    <property type="entry name" value="PAS_4"/>
</dbReference>
<evidence type="ECO:0000256" key="1">
    <source>
        <dbReference type="ARBA" id="ARBA00001946"/>
    </source>
</evidence>
<evidence type="ECO:0000256" key="3">
    <source>
        <dbReference type="ARBA" id="ARBA00022692"/>
    </source>
</evidence>
<dbReference type="SMART" id="SM00052">
    <property type="entry name" value="EAL"/>
    <property type="match status" value="1"/>
</dbReference>
<evidence type="ECO:0000259" key="8">
    <source>
        <dbReference type="PROSITE" id="PS50113"/>
    </source>
</evidence>
<feature type="domain" description="GGDEF" evidence="11">
    <location>
        <begin position="648"/>
        <end position="782"/>
    </location>
</feature>
<evidence type="ECO:0000259" key="11">
    <source>
        <dbReference type="PROSITE" id="PS50887"/>
    </source>
</evidence>
<dbReference type="Pfam" id="PF08447">
    <property type="entry name" value="PAS_3"/>
    <property type="match status" value="1"/>
</dbReference>
<dbReference type="InterPro" id="IPR042240">
    <property type="entry name" value="CHASE_sf"/>
</dbReference>
<proteinExistence type="predicted"/>
<dbReference type="OrthoDB" id="9176779at2"/>
<keyword evidence="3 6" id="KW-0812">Transmembrane</keyword>
<dbReference type="NCBIfam" id="TIGR00254">
    <property type="entry name" value="GGDEF"/>
    <property type="match status" value="1"/>
</dbReference>
<dbReference type="InterPro" id="IPR000014">
    <property type="entry name" value="PAS"/>
</dbReference>
<dbReference type="AlphaFoldDB" id="A0A7X5APE2"/>
<dbReference type="Proteomes" id="UP000487929">
    <property type="component" value="Unassembled WGS sequence"/>
</dbReference>
<dbReference type="InterPro" id="IPR001633">
    <property type="entry name" value="EAL_dom"/>
</dbReference>
<dbReference type="PANTHER" id="PTHR44757">
    <property type="entry name" value="DIGUANYLATE CYCLASE DGCP"/>
    <property type="match status" value="1"/>
</dbReference>
<evidence type="ECO:0000259" key="9">
    <source>
        <dbReference type="PROSITE" id="PS50839"/>
    </source>
</evidence>
<keyword evidence="13" id="KW-1185">Reference proteome</keyword>
<dbReference type="InterPro" id="IPR013655">
    <property type="entry name" value="PAS_fold_3"/>
</dbReference>
<evidence type="ECO:0000256" key="2">
    <source>
        <dbReference type="ARBA" id="ARBA00004370"/>
    </source>
</evidence>
<dbReference type="SUPFAM" id="SSF55785">
    <property type="entry name" value="PYP-like sensor domain (PAS domain)"/>
    <property type="match status" value="2"/>
</dbReference>
<evidence type="ECO:0000313" key="13">
    <source>
        <dbReference type="Proteomes" id="UP000487929"/>
    </source>
</evidence>
<dbReference type="Gene3D" id="3.20.20.450">
    <property type="entry name" value="EAL domain"/>
    <property type="match status" value="1"/>
</dbReference>
<evidence type="ECO:0000256" key="6">
    <source>
        <dbReference type="SAM" id="Phobius"/>
    </source>
</evidence>
<feature type="domain" description="EAL" evidence="10">
    <location>
        <begin position="791"/>
        <end position="1045"/>
    </location>
</feature>
<dbReference type="CDD" id="cd01948">
    <property type="entry name" value="EAL"/>
    <property type="match status" value="1"/>
</dbReference>
<sequence>MARPPYLQIPPWLWLIALVGVMLSLATAQQARRDAGDEAMQRLAFSADQVTLRVEERLAAYALILRGASALFDASETVDRGEWRTFVEDLQASALLGNVEGIGFARHVPADRLADYLATVRAEGFTDHAITPSGEREAYGPVHYIEPFSGRNRHALGYDMFAEPIRRAAMERARDTGKATLSGRVELVTEQGEPQPATLMYLPVYRRDMPQANTAERRDALLGWVYMPYRMYDLMAGILDDHDWSDGQPLVLSLHESEGDARGALLYASDSEPAPASTFQQTRHIDIAGQTWRLLFRHRAPGAAADLTAAGWRLAGGLLLTLLLCALIASLQGTRARALAMTQALTRTIRQRETQLERAVSRLRTIAGRIPGVVYEFRLEPGGHSRFPYASDGMRQIYGVAPEQVQDDATPVISAIHPDDRDAVVVSIARSGETLTPWRQEYRVHLPDGRLQWVFGDALPHAEADGAITWYGVITDITERKQAEFALHAAHLETRRFREALDHVGSYIYMKDRDYRYTYANRATLTLFGCDAESLIGSEDAHFFSTDTVARLHALDRRVLAGEQTTEEVVTRDADGNRRVFLEIKTPIRDGEEIVGLLGISSDITLIKEHERQLEYLAHYDALTGLPNRVLLADRLGQAMAHEQRLERSLAVIYLDLDGFKSINDRFGHAAGDHLLVTLAKRLREVVREGDTLSRLGGDEFVAVLVDLPDTRLATPLLRRLLEAAAQPVWYEGQRLEVSASLGVTFYPQAESVEADQLLRQADQAMYQAKLAGKGRYHLFDPEHDRSVRSHHESLERLQQALEKEEFVLHYQPKVNMRSGEVIGVEALVRWAHPECGLLAPGQFLPIIEEHALAEALGEWVIRRALAQAAAWRRAGLELPVSVNMAARQLRQRELPARLAELLAEQPDLPEGSLELEILETSALGDLALISELLEECRRLGVQVSLDDFGTGYSSLTYLKRLPAGTVKIDQSFVRDILGAPEDIKILAGVLGLANAFERQVIAEGVETLDHGQLLLRLGCELGQGYGIARPMPADAIADWCQEWQPPTSWAQQAPLAPGQLPLLVAGVEHRAWCRHLHHLLEADASPLPTPLADSHCHFCDWLALDHNDLPDLDHLAALHREAHALVAALLERDFDGDTAEQHRTLDEACAILLAEIERLLTA</sequence>
<dbReference type="SMART" id="SM00086">
    <property type="entry name" value="PAC"/>
    <property type="match status" value="2"/>
</dbReference>
<dbReference type="EMBL" id="WUTT01000001">
    <property type="protein sequence ID" value="NAW33302.1"/>
    <property type="molecule type" value="Genomic_DNA"/>
</dbReference>
<dbReference type="GO" id="GO:0007165">
    <property type="term" value="P:signal transduction"/>
    <property type="evidence" value="ECO:0007669"/>
    <property type="project" value="UniProtKB-ARBA"/>
</dbReference>
<feature type="transmembrane region" description="Helical" evidence="6">
    <location>
        <begin position="310"/>
        <end position="331"/>
    </location>
</feature>